<dbReference type="Proteomes" id="UP000078237">
    <property type="component" value="Unassembled WGS sequence"/>
</dbReference>
<name>A0A175WFK5_9PEZI</name>
<evidence type="ECO:0000313" key="1">
    <source>
        <dbReference type="EMBL" id="KXX82426.1"/>
    </source>
</evidence>
<dbReference type="OrthoDB" id="5230585at2759"/>
<keyword evidence="2" id="KW-1185">Reference proteome</keyword>
<evidence type="ECO:0000313" key="2">
    <source>
        <dbReference type="Proteomes" id="UP000078237"/>
    </source>
</evidence>
<comment type="caution">
    <text evidence="1">The sequence shown here is derived from an EMBL/GenBank/DDBJ whole genome shotgun (WGS) entry which is preliminary data.</text>
</comment>
<accession>A0A175WFK5</accession>
<dbReference type="EMBL" id="LCTW02000014">
    <property type="protein sequence ID" value="KXX82426.1"/>
    <property type="molecule type" value="Genomic_DNA"/>
</dbReference>
<proteinExistence type="predicted"/>
<reference evidence="1 2" key="1">
    <citation type="journal article" date="2016" name="Genome Announc.">
        <title>Genome Sequence of Madurella mycetomatis mm55, Isolated from a Human Mycetoma Case in Sudan.</title>
        <authorList>
            <person name="Smit S."/>
            <person name="Derks M.F."/>
            <person name="Bervoets S."/>
            <person name="Fahal A."/>
            <person name="van Leeuwen W."/>
            <person name="van Belkum A."/>
            <person name="van de Sande W.W."/>
        </authorList>
    </citation>
    <scope>NUCLEOTIDE SEQUENCE [LARGE SCALE GENOMIC DNA]</scope>
    <source>
        <strain evidence="2">mm55</strain>
    </source>
</reference>
<dbReference type="VEuPathDB" id="FungiDB:MMYC01_201650"/>
<dbReference type="AlphaFoldDB" id="A0A175WFK5"/>
<protein>
    <submittedName>
        <fullName evidence="1">Uncharacterized protein</fullName>
    </submittedName>
</protein>
<sequence length="490" mass="57136">MKSPLDLAARCLRDMECRWIPYSSLWWRYWTPSIGRGERYQEGYFNGYGGDDDSDGEMPPLDIRRMLALPFVRRIYKKMPYIDVVPVERPWDDMSEEQRQQREEFVIESTMVAYNAGKALYPRETIRQIEEQMDAAERRAQKPVRRLFAQCEAPQTAWVKFTDFDGVVRHVATWVPGAAMVMHDGDVYRSGRSQIEFRTIQELTMPDPDNDAEEFVPDQWVQSIAYNPITIVRRAHVDDMLTAYSANDEQMTVAQMQDRLAVNRQLIGESPEWKTIIESLSVAPRQSLEGINKMVFFYSSGMSDDCQFCKRAMLTFALVTRLRDLIPRSIHIYMPAYDVIRKWNDVESEFLRQNGVTLVRSNGELFLKVDERTAVFSFRNWNPVKQVVADLAKPAVLVCTPVSEDTEQDFAYRVEERDGERVKIPRVRARDLGALAMLRDPDSPRVRRLVEDYDRFELPRLPGEIPDTVEKGILSFYLRRDDVSTKVEYR</sequence>
<organism evidence="1 2">
    <name type="scientific">Madurella mycetomatis</name>
    <dbReference type="NCBI Taxonomy" id="100816"/>
    <lineage>
        <taxon>Eukaryota</taxon>
        <taxon>Fungi</taxon>
        <taxon>Dikarya</taxon>
        <taxon>Ascomycota</taxon>
        <taxon>Pezizomycotina</taxon>
        <taxon>Sordariomycetes</taxon>
        <taxon>Sordariomycetidae</taxon>
        <taxon>Sordariales</taxon>
        <taxon>Sordariales incertae sedis</taxon>
        <taxon>Madurella</taxon>
    </lineage>
</organism>
<gene>
    <name evidence="1" type="ORF">MMYC01_201650</name>
</gene>